<dbReference type="AlphaFoldDB" id="A0A9J5Z9D7"/>
<dbReference type="PANTHER" id="PTHR34536">
    <property type="entry name" value="DENTIN SIALOPHOSPHOPROTEIN-LIKE PROTEIN"/>
    <property type="match status" value="1"/>
</dbReference>
<dbReference type="Proteomes" id="UP000824120">
    <property type="component" value="Chromosome 4"/>
</dbReference>
<evidence type="ECO:0000256" key="1">
    <source>
        <dbReference type="SAM" id="MobiDB-lite"/>
    </source>
</evidence>
<dbReference type="EMBL" id="JACXVP010000004">
    <property type="protein sequence ID" value="KAG5608901.1"/>
    <property type="molecule type" value="Genomic_DNA"/>
</dbReference>
<feature type="compositionally biased region" description="Basic and acidic residues" evidence="1">
    <location>
        <begin position="523"/>
        <end position="541"/>
    </location>
</feature>
<proteinExistence type="predicted"/>
<accession>A0A9J5Z9D7</accession>
<dbReference type="OrthoDB" id="758862at2759"/>
<keyword evidence="3" id="KW-1185">Reference proteome</keyword>
<sequence length="609" mass="68377">MPVSVTEEPGVLSGQSSNSSYFLPFKKRLYLHAPIHPECSCSYENESKTKDVVPVEDASQIDLLLVGASEQEFNFPISSIHPALRHKSMDVLHLSLGSTFRGFDSSVLQPLAKVDTNSVSPGGTFEVNIVKTEVVRQNLQFIELSTEEPIQEVSLEISMTSDVIAHHSVGRILPVQENHMVYKKTQNIHNLVASGEGSANDGEKISISAGTEEECYASAYESDGYQAFAGHVDTESVGCVREDDIYEDSKIREPMMQSIAEDPMAEGMDSGKNNESSSKNVHSSLCFTNEEKSYSMPLHTESYDDFVKACDEKAEKLHQKDSNLRSPLLDKEETTGGDEQRPIGAIYNVTFSSHFSLPRASDVTFQFTMWKREVSGPFIWYLKGELHESCMEEGGADYRFRHKRNDYESRLDGAAFASNRSRIPLNDDSPIFSYPPARRLSPNGRDAAAMMGIQMNISPSRCTGEDGSEYVGLQHSEKFNRFFPAVYSHQQSISRTWSSHRRRLMEGFNGHQDSSQHRSPVMYKEDRMRSEEAIAPQRRDSPSYSARSLNDMRDVNAVQEHGHPRSLSSRGGPPDQAFTRTNRRVEILDHQERADDRCPELHSGESTDE</sequence>
<feature type="region of interest" description="Disordered" evidence="1">
    <location>
        <begin position="321"/>
        <end position="340"/>
    </location>
</feature>
<feature type="region of interest" description="Disordered" evidence="1">
    <location>
        <begin position="507"/>
        <end position="609"/>
    </location>
</feature>
<feature type="compositionally biased region" description="Basic and acidic residues" evidence="1">
    <location>
        <begin position="583"/>
        <end position="609"/>
    </location>
</feature>
<protein>
    <submittedName>
        <fullName evidence="2">Uncharacterized protein</fullName>
    </submittedName>
</protein>
<name>A0A9J5Z9D7_SOLCO</name>
<evidence type="ECO:0000313" key="3">
    <source>
        <dbReference type="Proteomes" id="UP000824120"/>
    </source>
</evidence>
<dbReference type="PANTHER" id="PTHR34536:SF12">
    <property type="entry name" value="BTZ DOMAIN-CONTAINING PROTEIN"/>
    <property type="match status" value="1"/>
</dbReference>
<comment type="caution">
    <text evidence="2">The sequence shown here is derived from an EMBL/GenBank/DDBJ whole genome shotgun (WGS) entry which is preliminary data.</text>
</comment>
<reference evidence="2 3" key="1">
    <citation type="submission" date="2020-09" db="EMBL/GenBank/DDBJ databases">
        <title>De no assembly of potato wild relative species, Solanum commersonii.</title>
        <authorList>
            <person name="Cho K."/>
        </authorList>
    </citation>
    <scope>NUCLEOTIDE SEQUENCE [LARGE SCALE GENOMIC DNA]</scope>
    <source>
        <strain evidence="2">LZ3.2</strain>
        <tissue evidence="2">Leaf</tissue>
    </source>
</reference>
<organism evidence="2 3">
    <name type="scientific">Solanum commersonii</name>
    <name type="common">Commerson's wild potato</name>
    <name type="synonym">Commerson's nightshade</name>
    <dbReference type="NCBI Taxonomy" id="4109"/>
    <lineage>
        <taxon>Eukaryota</taxon>
        <taxon>Viridiplantae</taxon>
        <taxon>Streptophyta</taxon>
        <taxon>Embryophyta</taxon>
        <taxon>Tracheophyta</taxon>
        <taxon>Spermatophyta</taxon>
        <taxon>Magnoliopsida</taxon>
        <taxon>eudicotyledons</taxon>
        <taxon>Gunneridae</taxon>
        <taxon>Pentapetalae</taxon>
        <taxon>asterids</taxon>
        <taxon>lamiids</taxon>
        <taxon>Solanales</taxon>
        <taxon>Solanaceae</taxon>
        <taxon>Solanoideae</taxon>
        <taxon>Solaneae</taxon>
        <taxon>Solanum</taxon>
    </lineage>
</organism>
<evidence type="ECO:0000313" key="2">
    <source>
        <dbReference type="EMBL" id="KAG5608901.1"/>
    </source>
</evidence>
<gene>
    <name evidence="2" type="ORF">H5410_020182</name>
</gene>